<gene>
    <name evidence="9" type="primary">GFI1B</name>
    <name evidence="9" type="ORF">TR128146</name>
</gene>
<keyword evidence="4 7" id="KW-0863">Zinc-finger</keyword>
<dbReference type="SUPFAM" id="SSF57667">
    <property type="entry name" value="beta-beta-alpha zinc fingers"/>
    <property type="match status" value="1"/>
</dbReference>
<dbReference type="AlphaFoldDB" id="A0A0V0J656"/>
<evidence type="ECO:0000259" key="8">
    <source>
        <dbReference type="PROSITE" id="PS50157"/>
    </source>
</evidence>
<keyword evidence="6" id="KW-0539">Nucleus</keyword>
<name>A0A0V0J656_SCHSO</name>
<evidence type="ECO:0000256" key="6">
    <source>
        <dbReference type="ARBA" id="ARBA00023242"/>
    </source>
</evidence>
<accession>A0A0V0J656</accession>
<feature type="non-terminal residue" evidence="9">
    <location>
        <position position="112"/>
    </location>
</feature>
<dbReference type="GO" id="GO:0005634">
    <property type="term" value="C:nucleus"/>
    <property type="evidence" value="ECO:0007669"/>
    <property type="project" value="UniProtKB-SubCell"/>
</dbReference>
<evidence type="ECO:0000256" key="1">
    <source>
        <dbReference type="ARBA" id="ARBA00004123"/>
    </source>
</evidence>
<evidence type="ECO:0000313" key="9">
    <source>
        <dbReference type="EMBL" id="JAP60671.1"/>
    </source>
</evidence>
<evidence type="ECO:0000256" key="7">
    <source>
        <dbReference type="PROSITE-ProRule" id="PRU00042"/>
    </source>
</evidence>
<sequence length="112" mass="12757">MEKLSPSASLSVEIEGPNSLENLPLSITEPNVEALIKKTSEDHKYACETCGKAFTQRTNLSRHVFTVHQERRKYICDICGNVFKAKMNLQKHVDCIHKQLRDYVCEICGKAF</sequence>
<reference evidence="9" key="1">
    <citation type="submission" date="2016-01" db="EMBL/GenBank/DDBJ databases">
        <title>Reference transcriptome for the parasite Schistocephalus solidus: insights into the molecular evolution of parasitism.</title>
        <authorList>
            <person name="Hebert F.O."/>
            <person name="Grambauer S."/>
            <person name="Barber I."/>
            <person name="Landry C.R."/>
            <person name="Aubin-Horth N."/>
        </authorList>
    </citation>
    <scope>NUCLEOTIDE SEQUENCE</scope>
</reference>
<feature type="domain" description="C2H2-type" evidence="8">
    <location>
        <begin position="45"/>
        <end position="73"/>
    </location>
</feature>
<dbReference type="InterPro" id="IPR050331">
    <property type="entry name" value="Zinc_finger"/>
</dbReference>
<dbReference type="PROSITE" id="PS50157">
    <property type="entry name" value="ZINC_FINGER_C2H2_2"/>
    <property type="match status" value="2"/>
</dbReference>
<dbReference type="GO" id="GO:0010468">
    <property type="term" value="P:regulation of gene expression"/>
    <property type="evidence" value="ECO:0007669"/>
    <property type="project" value="TreeGrafter"/>
</dbReference>
<keyword evidence="2" id="KW-0479">Metal-binding</keyword>
<dbReference type="EMBL" id="GEEE01005423">
    <property type="protein sequence ID" value="JAP57802.1"/>
    <property type="molecule type" value="Transcribed_RNA"/>
</dbReference>
<evidence type="ECO:0000256" key="3">
    <source>
        <dbReference type="ARBA" id="ARBA00022737"/>
    </source>
</evidence>
<feature type="domain" description="C2H2-type" evidence="8">
    <location>
        <begin position="74"/>
        <end position="102"/>
    </location>
</feature>
<dbReference type="EMBL" id="GEEE01016244">
    <property type="protein sequence ID" value="JAP46981.1"/>
    <property type="molecule type" value="Transcribed_RNA"/>
</dbReference>
<proteinExistence type="predicted"/>
<dbReference type="PANTHER" id="PTHR16515:SF49">
    <property type="entry name" value="GASTRULA ZINC FINGER PROTEIN XLCGF49.1-LIKE-RELATED"/>
    <property type="match status" value="1"/>
</dbReference>
<comment type="subcellular location">
    <subcellularLocation>
        <location evidence="1">Nucleus</location>
    </subcellularLocation>
</comment>
<dbReference type="EMBL" id="GEEE01002554">
    <property type="protein sequence ID" value="JAP60671.1"/>
    <property type="molecule type" value="Transcribed_RNA"/>
</dbReference>
<evidence type="ECO:0000256" key="2">
    <source>
        <dbReference type="ARBA" id="ARBA00022723"/>
    </source>
</evidence>
<dbReference type="SMART" id="SM00355">
    <property type="entry name" value="ZnF_C2H2"/>
    <property type="match status" value="2"/>
</dbReference>
<dbReference type="FunFam" id="3.30.160.60:FF:000340">
    <property type="entry name" value="zinc finger protein 473 isoform X1"/>
    <property type="match status" value="1"/>
</dbReference>
<dbReference type="PANTHER" id="PTHR16515">
    <property type="entry name" value="PR DOMAIN ZINC FINGER PROTEIN"/>
    <property type="match status" value="1"/>
</dbReference>
<protein>
    <submittedName>
        <fullName evidence="9">Zinc finger protein Gfi-1b</fullName>
    </submittedName>
</protein>
<evidence type="ECO:0000256" key="4">
    <source>
        <dbReference type="ARBA" id="ARBA00022771"/>
    </source>
</evidence>
<dbReference type="EMBL" id="GEEE01016466">
    <property type="protein sequence ID" value="JAP46759.1"/>
    <property type="molecule type" value="Transcribed_RNA"/>
</dbReference>
<dbReference type="InterPro" id="IPR013087">
    <property type="entry name" value="Znf_C2H2_type"/>
</dbReference>
<keyword evidence="3" id="KW-0677">Repeat</keyword>
<keyword evidence="5" id="KW-0862">Zinc</keyword>
<dbReference type="Gene3D" id="3.30.160.60">
    <property type="entry name" value="Classic Zinc Finger"/>
    <property type="match status" value="2"/>
</dbReference>
<organism evidence="9">
    <name type="scientific">Schistocephalus solidus</name>
    <name type="common">Tapeworm</name>
    <dbReference type="NCBI Taxonomy" id="70667"/>
    <lineage>
        <taxon>Eukaryota</taxon>
        <taxon>Metazoa</taxon>
        <taxon>Spiralia</taxon>
        <taxon>Lophotrochozoa</taxon>
        <taxon>Platyhelminthes</taxon>
        <taxon>Cestoda</taxon>
        <taxon>Eucestoda</taxon>
        <taxon>Diphyllobothriidea</taxon>
        <taxon>Diphyllobothriidae</taxon>
        <taxon>Schistocephalus</taxon>
    </lineage>
</organism>
<dbReference type="Pfam" id="PF00096">
    <property type="entry name" value="zf-C2H2"/>
    <property type="match status" value="2"/>
</dbReference>
<dbReference type="GO" id="GO:0008270">
    <property type="term" value="F:zinc ion binding"/>
    <property type="evidence" value="ECO:0007669"/>
    <property type="project" value="UniProtKB-KW"/>
</dbReference>
<dbReference type="PROSITE" id="PS00028">
    <property type="entry name" value="ZINC_FINGER_C2H2_1"/>
    <property type="match status" value="2"/>
</dbReference>
<evidence type="ECO:0000256" key="5">
    <source>
        <dbReference type="ARBA" id="ARBA00022833"/>
    </source>
</evidence>
<dbReference type="InterPro" id="IPR036236">
    <property type="entry name" value="Znf_C2H2_sf"/>
</dbReference>